<gene>
    <name evidence="1" type="ORF">DEM27_19860</name>
</gene>
<evidence type="ECO:0000313" key="2">
    <source>
        <dbReference type="Proteomes" id="UP000245252"/>
    </source>
</evidence>
<keyword evidence="2" id="KW-1185">Reference proteome</keyword>
<accession>A0A2U2DM48</accession>
<name>A0A2U2DM48_9HYPH</name>
<dbReference type="OrthoDB" id="9952638at2"/>
<reference evidence="1 2" key="1">
    <citation type="submission" date="2018-05" db="EMBL/GenBank/DDBJ databases">
        <title>The draft genome of strain NS-104.</title>
        <authorList>
            <person name="Hang P."/>
            <person name="Jiang J."/>
        </authorList>
    </citation>
    <scope>NUCLEOTIDE SEQUENCE [LARGE SCALE GENOMIC DNA]</scope>
    <source>
        <strain evidence="1 2">NS-104</strain>
    </source>
</reference>
<dbReference type="Proteomes" id="UP000245252">
    <property type="component" value="Unassembled WGS sequence"/>
</dbReference>
<evidence type="ECO:0000313" key="1">
    <source>
        <dbReference type="EMBL" id="PWE54373.1"/>
    </source>
</evidence>
<protein>
    <submittedName>
        <fullName evidence="1">Uncharacterized protein</fullName>
    </submittedName>
</protein>
<dbReference type="RefSeq" id="WP_109460003.1">
    <property type="nucleotide sequence ID" value="NZ_QFBC01000010.1"/>
</dbReference>
<dbReference type="AlphaFoldDB" id="A0A2U2DM48"/>
<comment type="caution">
    <text evidence="1">The sequence shown here is derived from an EMBL/GenBank/DDBJ whole genome shotgun (WGS) entry which is preliminary data.</text>
</comment>
<proteinExistence type="predicted"/>
<organism evidence="1 2">
    <name type="scientific">Metarhizobium album</name>
    <dbReference type="NCBI Taxonomy" id="2182425"/>
    <lineage>
        <taxon>Bacteria</taxon>
        <taxon>Pseudomonadati</taxon>
        <taxon>Pseudomonadota</taxon>
        <taxon>Alphaproteobacteria</taxon>
        <taxon>Hyphomicrobiales</taxon>
        <taxon>Rhizobiaceae</taxon>
        <taxon>Metarhizobium</taxon>
    </lineage>
</organism>
<sequence length="89" mass="10249">MSDHEHLYSFCRVSFWKDWTACKGGDDWTRCTVSPLGMYTYGEQSFENNDQGIAARDALIAFLDKAYEIGRSHAKREIREVLGVKEPRS</sequence>
<dbReference type="EMBL" id="QFBC01000010">
    <property type="protein sequence ID" value="PWE54373.1"/>
    <property type="molecule type" value="Genomic_DNA"/>
</dbReference>